<dbReference type="AlphaFoldDB" id="A0A6P1VPQ7"/>
<name>A0A6P1VPQ7_9BACT</name>
<sequence>MNTMSSPNPFAPQTIHLPEHERIVVRLLEAADAPKLIAYFNSLSASTKGYFAPHPFDSATVNTICATLNPNECVRLIATSTANQAIIAYVLLQAGTISSDTDRYNSLGIDINPATDCSLAPSIADAYQSQGLGGHLIEKIIAITRTMEKKRIILWGGVQAGNGRAVRYYRKYGFVEMATFEHNGPNYDMCLTLE</sequence>
<dbReference type="CDD" id="cd04301">
    <property type="entry name" value="NAT_SF"/>
    <property type="match status" value="1"/>
</dbReference>
<dbReference type="KEGG" id="senf:GJR95_09555"/>
<dbReference type="Gene3D" id="3.40.630.30">
    <property type="match status" value="1"/>
</dbReference>
<evidence type="ECO:0000313" key="3">
    <source>
        <dbReference type="Proteomes" id="UP000464577"/>
    </source>
</evidence>
<dbReference type="EMBL" id="CP045997">
    <property type="protein sequence ID" value="QHV95241.1"/>
    <property type="molecule type" value="Genomic_DNA"/>
</dbReference>
<organism evidence="2 3">
    <name type="scientific">Spirosoma endbachense</name>
    <dbReference type="NCBI Taxonomy" id="2666025"/>
    <lineage>
        <taxon>Bacteria</taxon>
        <taxon>Pseudomonadati</taxon>
        <taxon>Bacteroidota</taxon>
        <taxon>Cytophagia</taxon>
        <taxon>Cytophagales</taxon>
        <taxon>Cytophagaceae</taxon>
        <taxon>Spirosoma</taxon>
    </lineage>
</organism>
<keyword evidence="2" id="KW-0808">Transferase</keyword>
<gene>
    <name evidence="2" type="ORF">GJR95_09555</name>
</gene>
<protein>
    <submittedName>
        <fullName evidence="2">GNAT family N-acetyltransferase</fullName>
    </submittedName>
</protein>
<dbReference type="GO" id="GO:0016747">
    <property type="term" value="F:acyltransferase activity, transferring groups other than amino-acyl groups"/>
    <property type="evidence" value="ECO:0007669"/>
    <property type="project" value="InterPro"/>
</dbReference>
<reference evidence="2 3" key="1">
    <citation type="submission" date="2019-11" db="EMBL/GenBank/DDBJ databases">
        <title>Spirosoma endbachense sp. nov., isolated from a natural salt meadow.</title>
        <authorList>
            <person name="Rojas J."/>
            <person name="Ambika Manirajan B."/>
            <person name="Ratering S."/>
            <person name="Suarez C."/>
            <person name="Geissler-Plaum R."/>
            <person name="Schnell S."/>
        </authorList>
    </citation>
    <scope>NUCLEOTIDE SEQUENCE [LARGE SCALE GENOMIC DNA]</scope>
    <source>
        <strain evidence="2 3">I-24</strain>
    </source>
</reference>
<dbReference type="PROSITE" id="PS51186">
    <property type="entry name" value="GNAT"/>
    <property type="match status" value="1"/>
</dbReference>
<accession>A0A6P1VPQ7</accession>
<evidence type="ECO:0000259" key="1">
    <source>
        <dbReference type="PROSITE" id="PS51186"/>
    </source>
</evidence>
<dbReference type="Pfam" id="PF00583">
    <property type="entry name" value="Acetyltransf_1"/>
    <property type="match status" value="1"/>
</dbReference>
<feature type="domain" description="N-acetyltransferase" evidence="1">
    <location>
        <begin position="23"/>
        <end position="194"/>
    </location>
</feature>
<dbReference type="SUPFAM" id="SSF55729">
    <property type="entry name" value="Acyl-CoA N-acyltransferases (Nat)"/>
    <property type="match status" value="1"/>
</dbReference>
<dbReference type="Proteomes" id="UP000464577">
    <property type="component" value="Chromosome"/>
</dbReference>
<evidence type="ECO:0000313" key="2">
    <source>
        <dbReference type="EMBL" id="QHV95241.1"/>
    </source>
</evidence>
<dbReference type="InterPro" id="IPR000182">
    <property type="entry name" value="GNAT_dom"/>
</dbReference>
<proteinExistence type="predicted"/>
<keyword evidence="3" id="KW-1185">Reference proteome</keyword>
<dbReference type="InterPro" id="IPR016181">
    <property type="entry name" value="Acyl_CoA_acyltransferase"/>
</dbReference>